<keyword evidence="2 6" id="KW-0812">Transmembrane</keyword>
<dbReference type="STRING" id="1450535.A0A317W9Q1"/>
<organism evidence="8 9">
    <name type="scientific">Aspergillus sclerotioniger CBS 115572</name>
    <dbReference type="NCBI Taxonomy" id="1450535"/>
    <lineage>
        <taxon>Eukaryota</taxon>
        <taxon>Fungi</taxon>
        <taxon>Dikarya</taxon>
        <taxon>Ascomycota</taxon>
        <taxon>Pezizomycotina</taxon>
        <taxon>Eurotiomycetes</taxon>
        <taxon>Eurotiomycetidae</taxon>
        <taxon>Eurotiales</taxon>
        <taxon>Aspergillaceae</taxon>
        <taxon>Aspergillus</taxon>
        <taxon>Aspergillus subgen. Circumdati</taxon>
    </lineage>
</organism>
<dbReference type="GO" id="GO:0016020">
    <property type="term" value="C:membrane"/>
    <property type="evidence" value="ECO:0007669"/>
    <property type="project" value="UniProtKB-SubCell"/>
</dbReference>
<dbReference type="InterPro" id="IPR049326">
    <property type="entry name" value="Rhodopsin_dom_fungi"/>
</dbReference>
<dbReference type="EMBL" id="MSFK01000021">
    <property type="protein sequence ID" value="PWY80820.1"/>
    <property type="molecule type" value="Genomic_DNA"/>
</dbReference>
<comment type="subcellular location">
    <subcellularLocation>
        <location evidence="1">Membrane</location>
        <topology evidence="1">Multi-pass membrane protein</topology>
    </subcellularLocation>
</comment>
<evidence type="ECO:0000313" key="9">
    <source>
        <dbReference type="Proteomes" id="UP000246702"/>
    </source>
</evidence>
<evidence type="ECO:0000256" key="1">
    <source>
        <dbReference type="ARBA" id="ARBA00004141"/>
    </source>
</evidence>
<dbReference type="OrthoDB" id="5393606at2759"/>
<evidence type="ECO:0000259" key="7">
    <source>
        <dbReference type="Pfam" id="PF20684"/>
    </source>
</evidence>
<feature type="transmembrane region" description="Helical" evidence="6">
    <location>
        <begin position="133"/>
        <end position="161"/>
    </location>
</feature>
<dbReference type="GeneID" id="37117976"/>
<dbReference type="InterPro" id="IPR052337">
    <property type="entry name" value="SAT4-like"/>
</dbReference>
<keyword evidence="4 6" id="KW-0472">Membrane</keyword>
<evidence type="ECO:0000256" key="2">
    <source>
        <dbReference type="ARBA" id="ARBA00022692"/>
    </source>
</evidence>
<feature type="transmembrane region" description="Helical" evidence="6">
    <location>
        <begin position="16"/>
        <end position="37"/>
    </location>
</feature>
<gene>
    <name evidence="8" type="ORF">BO94DRAFT_587565</name>
</gene>
<protein>
    <recommendedName>
        <fullName evidence="7">Rhodopsin domain-containing protein</fullName>
    </recommendedName>
</protein>
<feature type="transmembrane region" description="Helical" evidence="6">
    <location>
        <begin position="181"/>
        <end position="205"/>
    </location>
</feature>
<accession>A0A317W9Q1</accession>
<proteinExistence type="inferred from homology"/>
<dbReference type="RefSeq" id="XP_025465422.1">
    <property type="nucleotide sequence ID" value="XM_025615833.1"/>
</dbReference>
<comment type="caution">
    <text evidence="8">The sequence shown here is derived from an EMBL/GenBank/DDBJ whole genome shotgun (WGS) entry which is preliminary data.</text>
</comment>
<evidence type="ECO:0000256" key="3">
    <source>
        <dbReference type="ARBA" id="ARBA00022989"/>
    </source>
</evidence>
<comment type="similarity">
    <text evidence="5">Belongs to the SAT4 family.</text>
</comment>
<dbReference type="AlphaFoldDB" id="A0A317W9Q1"/>
<evidence type="ECO:0000256" key="5">
    <source>
        <dbReference type="ARBA" id="ARBA00038359"/>
    </source>
</evidence>
<keyword evidence="3 6" id="KW-1133">Transmembrane helix</keyword>
<evidence type="ECO:0000313" key="8">
    <source>
        <dbReference type="EMBL" id="PWY80820.1"/>
    </source>
</evidence>
<feature type="transmembrane region" description="Helical" evidence="6">
    <location>
        <begin position="217"/>
        <end position="238"/>
    </location>
</feature>
<name>A0A317W9Q1_9EURO</name>
<evidence type="ECO:0000256" key="6">
    <source>
        <dbReference type="SAM" id="Phobius"/>
    </source>
</evidence>
<dbReference type="PANTHER" id="PTHR33048">
    <property type="entry name" value="PTH11-LIKE INTEGRAL MEMBRANE PROTEIN (AFU_ORTHOLOGUE AFUA_5G11245)"/>
    <property type="match status" value="1"/>
</dbReference>
<feature type="domain" description="Rhodopsin" evidence="7">
    <location>
        <begin position="34"/>
        <end position="282"/>
    </location>
</feature>
<dbReference type="Pfam" id="PF20684">
    <property type="entry name" value="Fung_rhodopsin"/>
    <property type="match status" value="1"/>
</dbReference>
<reference evidence="8 9" key="1">
    <citation type="submission" date="2016-12" db="EMBL/GenBank/DDBJ databases">
        <title>The genomes of Aspergillus section Nigri reveals drivers in fungal speciation.</title>
        <authorList>
            <consortium name="DOE Joint Genome Institute"/>
            <person name="Vesth T.C."/>
            <person name="Nybo J."/>
            <person name="Theobald S."/>
            <person name="Brandl J."/>
            <person name="Frisvad J.C."/>
            <person name="Nielsen K.F."/>
            <person name="Lyhne E.K."/>
            <person name="Kogle M.E."/>
            <person name="Kuo A."/>
            <person name="Riley R."/>
            <person name="Clum A."/>
            <person name="Nolan M."/>
            <person name="Lipzen A."/>
            <person name="Salamov A."/>
            <person name="Henrissat B."/>
            <person name="Wiebenga A."/>
            <person name="De Vries R.P."/>
            <person name="Grigoriev I.V."/>
            <person name="Mortensen U.H."/>
            <person name="Andersen M.R."/>
            <person name="Baker S.E."/>
        </authorList>
    </citation>
    <scope>NUCLEOTIDE SEQUENCE [LARGE SCALE GENOMIC DNA]</scope>
    <source>
        <strain evidence="8 9">CBS 115572</strain>
    </source>
</reference>
<feature type="transmembrane region" description="Helical" evidence="6">
    <location>
        <begin position="49"/>
        <end position="69"/>
    </location>
</feature>
<sequence>MAYHRKLALVDNRTGLIVMASLFCLIQLLVITSRIYARRLRRMRYGTDDWLAIVAVVFVLGLNGIFLAGTVQGAITGHSQVIDDWPVTSPLEHLAQKYKYGFQTTEKIAFGLIKLSILFLWKRMISPIRSFQICCWVMIGIVTAWMIAFFFATVFQCYTQWAWNWAPISFFLTQCTNTLNMLTVFTATDIVTDVIIIAMPVPIIWQLHLPTAKKVGLTGLFMMGLFTIGAGIARMYIYLVTSYDKSDNPDFIADFTLFILWSEIEVNVGMIVCCMPVCAPVVGKFRDCVVTRLGSKTTNNLSHRRGKGSKEYLTDRSDNPYFGDKSSSYEMGAYRTTIASREPMDEIDAEGPLETRGGIVVRTKISNTFE</sequence>
<dbReference type="PANTHER" id="PTHR33048:SF134">
    <property type="entry name" value="INTEGRAL MEMBRANE PROTEIN"/>
    <property type="match status" value="1"/>
</dbReference>
<feature type="transmembrane region" description="Helical" evidence="6">
    <location>
        <begin position="100"/>
        <end position="121"/>
    </location>
</feature>
<evidence type="ECO:0000256" key="4">
    <source>
        <dbReference type="ARBA" id="ARBA00023136"/>
    </source>
</evidence>
<feature type="transmembrane region" description="Helical" evidence="6">
    <location>
        <begin position="258"/>
        <end position="282"/>
    </location>
</feature>
<dbReference type="Proteomes" id="UP000246702">
    <property type="component" value="Unassembled WGS sequence"/>
</dbReference>
<keyword evidence="9" id="KW-1185">Reference proteome</keyword>